<keyword evidence="8" id="KW-0732">Signal</keyword>
<comment type="similarity">
    <text evidence="2 6">Belongs to the FKBP-type PPIase family.</text>
</comment>
<dbReference type="PANTHER" id="PTHR43811">
    <property type="entry name" value="FKBP-TYPE PEPTIDYL-PROLYL CIS-TRANS ISOMERASE FKPA"/>
    <property type="match status" value="1"/>
</dbReference>
<keyword evidence="3 5" id="KW-0697">Rotamase</keyword>
<evidence type="ECO:0000256" key="3">
    <source>
        <dbReference type="ARBA" id="ARBA00023110"/>
    </source>
</evidence>
<feature type="compositionally biased region" description="Low complexity" evidence="7">
    <location>
        <begin position="22"/>
        <end position="65"/>
    </location>
</feature>
<feature type="signal peptide" evidence="8">
    <location>
        <begin position="1"/>
        <end position="20"/>
    </location>
</feature>
<evidence type="ECO:0000313" key="10">
    <source>
        <dbReference type="EMBL" id="UOD31499.1"/>
    </source>
</evidence>
<evidence type="ECO:0000256" key="7">
    <source>
        <dbReference type="SAM" id="MobiDB-lite"/>
    </source>
</evidence>
<dbReference type="Pfam" id="PF00254">
    <property type="entry name" value="FKBP_C"/>
    <property type="match status" value="1"/>
</dbReference>
<feature type="region of interest" description="Disordered" evidence="7">
    <location>
        <begin position="22"/>
        <end position="72"/>
    </location>
</feature>
<dbReference type="EMBL" id="CP063361">
    <property type="protein sequence ID" value="UOD31499.1"/>
    <property type="molecule type" value="Genomic_DNA"/>
</dbReference>
<dbReference type="InterPro" id="IPR046357">
    <property type="entry name" value="PPIase_dom_sf"/>
</dbReference>
<evidence type="ECO:0000256" key="6">
    <source>
        <dbReference type="RuleBase" id="RU003915"/>
    </source>
</evidence>
<evidence type="ECO:0000256" key="5">
    <source>
        <dbReference type="PROSITE-ProRule" id="PRU00277"/>
    </source>
</evidence>
<keyword evidence="11" id="KW-1185">Reference proteome</keyword>
<dbReference type="EC" id="5.2.1.8" evidence="6"/>
<reference evidence="10 11" key="1">
    <citation type="submission" date="2020-10" db="EMBL/GenBank/DDBJ databases">
        <title>Genome analysis of Massilia species.</title>
        <authorList>
            <person name="Jung D.-H."/>
        </authorList>
    </citation>
    <scope>NUCLEOTIDE SEQUENCE [LARGE SCALE GENOMIC DNA]</scope>
    <source>
        <strain evidence="11">sipir</strain>
    </source>
</reference>
<gene>
    <name evidence="10" type="ORF">INH39_07320</name>
</gene>
<feature type="domain" description="PPIase FKBP-type" evidence="9">
    <location>
        <begin position="98"/>
        <end position="194"/>
    </location>
</feature>
<dbReference type="InterPro" id="IPR001179">
    <property type="entry name" value="PPIase_FKBP_dom"/>
</dbReference>
<evidence type="ECO:0000256" key="1">
    <source>
        <dbReference type="ARBA" id="ARBA00000971"/>
    </source>
</evidence>
<protein>
    <recommendedName>
        <fullName evidence="6">Peptidyl-prolyl cis-trans isomerase</fullName>
        <ecNumber evidence="6">5.2.1.8</ecNumber>
    </recommendedName>
</protein>
<evidence type="ECO:0000256" key="2">
    <source>
        <dbReference type="ARBA" id="ARBA00006577"/>
    </source>
</evidence>
<keyword evidence="4 5" id="KW-0413">Isomerase</keyword>
<evidence type="ECO:0000259" key="9">
    <source>
        <dbReference type="PROSITE" id="PS50059"/>
    </source>
</evidence>
<evidence type="ECO:0000256" key="4">
    <source>
        <dbReference type="ARBA" id="ARBA00023235"/>
    </source>
</evidence>
<dbReference type="RefSeq" id="WP_243492627.1">
    <property type="nucleotide sequence ID" value="NZ_CP063361.1"/>
</dbReference>
<dbReference type="PANTHER" id="PTHR43811:SF19">
    <property type="entry name" value="39 KDA FK506-BINDING NUCLEAR PROTEIN"/>
    <property type="match status" value="1"/>
</dbReference>
<name>A0ABY4ACU8_9BURK</name>
<evidence type="ECO:0000256" key="8">
    <source>
        <dbReference type="SAM" id="SignalP"/>
    </source>
</evidence>
<proteinExistence type="inferred from homology"/>
<dbReference type="GO" id="GO:0016853">
    <property type="term" value="F:isomerase activity"/>
    <property type="evidence" value="ECO:0007669"/>
    <property type="project" value="UniProtKB-KW"/>
</dbReference>
<dbReference type="Proteomes" id="UP000831532">
    <property type="component" value="Chromosome"/>
</dbReference>
<organism evidence="10 11">
    <name type="scientific">Massilia violaceinigra</name>
    <dbReference type="NCBI Taxonomy" id="2045208"/>
    <lineage>
        <taxon>Bacteria</taxon>
        <taxon>Pseudomonadati</taxon>
        <taxon>Pseudomonadota</taxon>
        <taxon>Betaproteobacteria</taxon>
        <taxon>Burkholderiales</taxon>
        <taxon>Oxalobacteraceae</taxon>
        <taxon>Telluria group</taxon>
        <taxon>Massilia</taxon>
    </lineage>
</organism>
<accession>A0ABY4ACU8</accession>
<dbReference type="Gene3D" id="3.10.50.40">
    <property type="match status" value="1"/>
</dbReference>
<feature type="chain" id="PRO_5046879290" description="Peptidyl-prolyl cis-trans isomerase" evidence="8">
    <location>
        <begin position="21"/>
        <end position="194"/>
    </location>
</feature>
<sequence>MRRPISVFLMCAAAASMAQAAGQTPPAAETPPAATAPATPPAADAPAVPATPATPAAQPPAQAQPATPPGTVVLAEPVLDPLVATDTKVGTGAEATAGSKVFVHYTGWLYKPMATRQRGRQFDSSLSRGAPLEFVLGTGRVIKGWDQGVLGMKVGGKRTLVIPSYLAYGKRGAPGGGIPPDADLIFDVELVNVK</sequence>
<dbReference type="SUPFAM" id="SSF54534">
    <property type="entry name" value="FKBP-like"/>
    <property type="match status" value="1"/>
</dbReference>
<dbReference type="PROSITE" id="PS50059">
    <property type="entry name" value="FKBP_PPIASE"/>
    <property type="match status" value="1"/>
</dbReference>
<evidence type="ECO:0000313" key="11">
    <source>
        <dbReference type="Proteomes" id="UP000831532"/>
    </source>
</evidence>
<comment type="catalytic activity">
    <reaction evidence="1 5 6">
        <text>[protein]-peptidylproline (omega=180) = [protein]-peptidylproline (omega=0)</text>
        <dbReference type="Rhea" id="RHEA:16237"/>
        <dbReference type="Rhea" id="RHEA-COMP:10747"/>
        <dbReference type="Rhea" id="RHEA-COMP:10748"/>
        <dbReference type="ChEBI" id="CHEBI:83833"/>
        <dbReference type="ChEBI" id="CHEBI:83834"/>
        <dbReference type="EC" id="5.2.1.8"/>
    </reaction>
</comment>